<sequence length="365" mass="41178">MKIQRRNNNADEKKDRLSDLSDCALLHILSILNIKEAVQTCILSTRWKNLWKQLSILSLNSSQFKTLGCFNKFVSRLLSLRDKRTAVQALNFNSQGIMQSSLLNRIFKYAVSHHIQQLNISAACYIEHFSLCYLSSLSCHTLMSLNLSANNVIDRQRPIFPNSLYLPALTSLCLKGFAFCGCGSGNDGRAEPFSTFNNLNTLTIYSFEILDEQLFVSNVTLVNLTIKSFDDDYCKLELYTPSLCNFDFKGKPVQKLGGSNRNLSSIKHVSIDIPMWSIDENYPAVLLNWLTELVNMESLTVSLYILQVLCSILDSVIGKVDFPYLCNLKSLKVKTLNPTWIPGGVVNSLLQNTPSAEYKIIDLSR</sequence>
<proteinExistence type="predicted"/>
<name>A0ACB0KKP2_TRIPR</name>
<accession>A0ACB0KKP2</accession>
<evidence type="ECO:0000313" key="2">
    <source>
        <dbReference type="Proteomes" id="UP001177021"/>
    </source>
</evidence>
<dbReference type="Proteomes" id="UP001177021">
    <property type="component" value="Unassembled WGS sequence"/>
</dbReference>
<evidence type="ECO:0000313" key="1">
    <source>
        <dbReference type="EMBL" id="CAJ2657008.1"/>
    </source>
</evidence>
<gene>
    <name evidence="1" type="ORF">MILVUS5_LOCUS23649</name>
</gene>
<protein>
    <submittedName>
        <fullName evidence="1">Uncharacterized protein</fullName>
    </submittedName>
</protein>
<dbReference type="EMBL" id="CASHSV030000311">
    <property type="protein sequence ID" value="CAJ2657008.1"/>
    <property type="molecule type" value="Genomic_DNA"/>
</dbReference>
<comment type="caution">
    <text evidence="1">The sequence shown here is derived from an EMBL/GenBank/DDBJ whole genome shotgun (WGS) entry which is preliminary data.</text>
</comment>
<reference evidence="1" key="1">
    <citation type="submission" date="2023-10" db="EMBL/GenBank/DDBJ databases">
        <authorList>
            <person name="Rodriguez Cubillos JULIANA M."/>
            <person name="De Vega J."/>
        </authorList>
    </citation>
    <scope>NUCLEOTIDE SEQUENCE</scope>
</reference>
<organism evidence="1 2">
    <name type="scientific">Trifolium pratense</name>
    <name type="common">Red clover</name>
    <dbReference type="NCBI Taxonomy" id="57577"/>
    <lineage>
        <taxon>Eukaryota</taxon>
        <taxon>Viridiplantae</taxon>
        <taxon>Streptophyta</taxon>
        <taxon>Embryophyta</taxon>
        <taxon>Tracheophyta</taxon>
        <taxon>Spermatophyta</taxon>
        <taxon>Magnoliopsida</taxon>
        <taxon>eudicotyledons</taxon>
        <taxon>Gunneridae</taxon>
        <taxon>Pentapetalae</taxon>
        <taxon>rosids</taxon>
        <taxon>fabids</taxon>
        <taxon>Fabales</taxon>
        <taxon>Fabaceae</taxon>
        <taxon>Papilionoideae</taxon>
        <taxon>50 kb inversion clade</taxon>
        <taxon>NPAAA clade</taxon>
        <taxon>Hologalegina</taxon>
        <taxon>IRL clade</taxon>
        <taxon>Trifolieae</taxon>
        <taxon>Trifolium</taxon>
    </lineage>
</organism>
<keyword evidence="2" id="KW-1185">Reference proteome</keyword>